<protein>
    <submittedName>
        <fullName evidence="2">Uncharacterized protein</fullName>
    </submittedName>
</protein>
<keyword evidence="3" id="KW-1185">Reference proteome</keyword>
<evidence type="ECO:0000313" key="3">
    <source>
        <dbReference type="Proteomes" id="UP001287356"/>
    </source>
</evidence>
<organism evidence="2 3">
    <name type="scientific">Lasiosphaeria ovina</name>
    <dbReference type="NCBI Taxonomy" id="92902"/>
    <lineage>
        <taxon>Eukaryota</taxon>
        <taxon>Fungi</taxon>
        <taxon>Dikarya</taxon>
        <taxon>Ascomycota</taxon>
        <taxon>Pezizomycotina</taxon>
        <taxon>Sordariomycetes</taxon>
        <taxon>Sordariomycetidae</taxon>
        <taxon>Sordariales</taxon>
        <taxon>Lasiosphaeriaceae</taxon>
        <taxon>Lasiosphaeria</taxon>
    </lineage>
</organism>
<evidence type="ECO:0000313" key="2">
    <source>
        <dbReference type="EMBL" id="KAK3378636.1"/>
    </source>
</evidence>
<name>A0AAE0KL53_9PEZI</name>
<accession>A0AAE0KL53</accession>
<dbReference type="EMBL" id="JAULSN010000002">
    <property type="protein sequence ID" value="KAK3378636.1"/>
    <property type="molecule type" value="Genomic_DNA"/>
</dbReference>
<evidence type="ECO:0000256" key="1">
    <source>
        <dbReference type="SAM" id="MobiDB-lite"/>
    </source>
</evidence>
<dbReference type="Proteomes" id="UP001287356">
    <property type="component" value="Unassembled WGS sequence"/>
</dbReference>
<gene>
    <name evidence="2" type="ORF">B0T24DRAFT_136132</name>
</gene>
<feature type="region of interest" description="Disordered" evidence="1">
    <location>
        <begin position="108"/>
        <end position="135"/>
    </location>
</feature>
<sequence>MMHPFISALPLFGSCLPPITFAFQDQWRLELKMRATSTDNPLRNHRQDPKRGEAFMQAQSNKCLLLGFPSRVASANRARTSTAFRRSALRICRPGRCGLAPARPLWPPPHPSHLPRSVPLHEAAGPANRPPPPCEPKNVSDNFSSLRAGAHCAGSWVGPLAHASQPATGILFIRCVCLV</sequence>
<proteinExistence type="predicted"/>
<dbReference type="AlphaFoldDB" id="A0AAE0KL53"/>
<reference evidence="2" key="1">
    <citation type="journal article" date="2023" name="Mol. Phylogenet. Evol.">
        <title>Genome-scale phylogeny and comparative genomics of the fungal order Sordariales.</title>
        <authorList>
            <person name="Hensen N."/>
            <person name="Bonometti L."/>
            <person name="Westerberg I."/>
            <person name="Brannstrom I.O."/>
            <person name="Guillou S."/>
            <person name="Cros-Aarteil S."/>
            <person name="Calhoun S."/>
            <person name="Haridas S."/>
            <person name="Kuo A."/>
            <person name="Mondo S."/>
            <person name="Pangilinan J."/>
            <person name="Riley R."/>
            <person name="LaButti K."/>
            <person name="Andreopoulos B."/>
            <person name="Lipzen A."/>
            <person name="Chen C."/>
            <person name="Yan M."/>
            <person name="Daum C."/>
            <person name="Ng V."/>
            <person name="Clum A."/>
            <person name="Steindorff A."/>
            <person name="Ohm R.A."/>
            <person name="Martin F."/>
            <person name="Silar P."/>
            <person name="Natvig D.O."/>
            <person name="Lalanne C."/>
            <person name="Gautier V."/>
            <person name="Ament-Velasquez S.L."/>
            <person name="Kruys A."/>
            <person name="Hutchinson M.I."/>
            <person name="Powell A.J."/>
            <person name="Barry K."/>
            <person name="Miller A.N."/>
            <person name="Grigoriev I.V."/>
            <person name="Debuchy R."/>
            <person name="Gladieux P."/>
            <person name="Hiltunen Thoren M."/>
            <person name="Johannesson H."/>
        </authorList>
    </citation>
    <scope>NUCLEOTIDE SEQUENCE</scope>
    <source>
        <strain evidence="2">CBS 958.72</strain>
    </source>
</reference>
<reference evidence="2" key="2">
    <citation type="submission" date="2023-06" db="EMBL/GenBank/DDBJ databases">
        <authorList>
            <consortium name="Lawrence Berkeley National Laboratory"/>
            <person name="Haridas S."/>
            <person name="Hensen N."/>
            <person name="Bonometti L."/>
            <person name="Westerberg I."/>
            <person name="Brannstrom I.O."/>
            <person name="Guillou S."/>
            <person name="Cros-Aarteil S."/>
            <person name="Calhoun S."/>
            <person name="Kuo A."/>
            <person name="Mondo S."/>
            <person name="Pangilinan J."/>
            <person name="Riley R."/>
            <person name="Labutti K."/>
            <person name="Andreopoulos B."/>
            <person name="Lipzen A."/>
            <person name="Chen C."/>
            <person name="Yanf M."/>
            <person name="Daum C."/>
            <person name="Ng V."/>
            <person name="Clum A."/>
            <person name="Steindorff A."/>
            <person name="Ohm R."/>
            <person name="Martin F."/>
            <person name="Silar P."/>
            <person name="Natvig D."/>
            <person name="Lalanne C."/>
            <person name="Gautier V."/>
            <person name="Ament-Velasquez S.L."/>
            <person name="Kruys A."/>
            <person name="Hutchinson M.I."/>
            <person name="Powell A.J."/>
            <person name="Barry K."/>
            <person name="Miller A.N."/>
            <person name="Grigoriev I.V."/>
            <person name="Debuchy R."/>
            <person name="Gladieux P."/>
            <person name="Thoren M.H."/>
            <person name="Johannesson H."/>
        </authorList>
    </citation>
    <scope>NUCLEOTIDE SEQUENCE</scope>
    <source>
        <strain evidence="2">CBS 958.72</strain>
    </source>
</reference>
<comment type="caution">
    <text evidence="2">The sequence shown here is derived from an EMBL/GenBank/DDBJ whole genome shotgun (WGS) entry which is preliminary data.</text>
</comment>